<dbReference type="GO" id="GO:0000155">
    <property type="term" value="F:phosphorelay sensor kinase activity"/>
    <property type="evidence" value="ECO:0007669"/>
    <property type="project" value="InterPro"/>
</dbReference>
<dbReference type="PANTHER" id="PTHR43711:SF1">
    <property type="entry name" value="HISTIDINE KINASE 1"/>
    <property type="match status" value="1"/>
</dbReference>
<dbReference type="InterPro" id="IPR003660">
    <property type="entry name" value="HAMP_dom"/>
</dbReference>
<dbReference type="SUPFAM" id="SSF47384">
    <property type="entry name" value="Homodimeric domain of signal transducing histidine kinase"/>
    <property type="match status" value="1"/>
</dbReference>
<dbReference type="STRING" id="159449.B4N89_30265"/>
<dbReference type="Gene3D" id="1.10.287.130">
    <property type="match status" value="1"/>
</dbReference>
<evidence type="ECO:0000256" key="6">
    <source>
        <dbReference type="ARBA" id="ARBA00022692"/>
    </source>
</evidence>
<dbReference type="SUPFAM" id="SSF158472">
    <property type="entry name" value="HAMP domain-like"/>
    <property type="match status" value="1"/>
</dbReference>
<dbReference type="Pfam" id="PF00512">
    <property type="entry name" value="HisKA"/>
    <property type="match status" value="1"/>
</dbReference>
<dbReference type="FunFam" id="3.30.565.10:FF:000006">
    <property type="entry name" value="Sensor histidine kinase WalK"/>
    <property type="match status" value="1"/>
</dbReference>
<organism evidence="14 15">
    <name type="scientific">Embleya scabrispora</name>
    <dbReference type="NCBI Taxonomy" id="159449"/>
    <lineage>
        <taxon>Bacteria</taxon>
        <taxon>Bacillati</taxon>
        <taxon>Actinomycetota</taxon>
        <taxon>Actinomycetes</taxon>
        <taxon>Kitasatosporales</taxon>
        <taxon>Streptomycetaceae</taxon>
        <taxon>Embleya</taxon>
    </lineage>
</organism>
<keyword evidence="5" id="KW-0808">Transferase</keyword>
<dbReference type="SMART" id="SM00304">
    <property type="entry name" value="HAMP"/>
    <property type="match status" value="1"/>
</dbReference>
<feature type="compositionally biased region" description="Low complexity" evidence="10">
    <location>
        <begin position="100"/>
        <end position="110"/>
    </location>
</feature>
<dbReference type="Pfam" id="PF02518">
    <property type="entry name" value="HATPase_c"/>
    <property type="match status" value="1"/>
</dbReference>
<evidence type="ECO:0000259" key="12">
    <source>
        <dbReference type="PROSITE" id="PS50109"/>
    </source>
</evidence>
<dbReference type="Gene3D" id="3.30.565.10">
    <property type="entry name" value="Histidine kinase-like ATPase, C-terminal domain"/>
    <property type="match status" value="1"/>
</dbReference>
<dbReference type="SUPFAM" id="SSF55874">
    <property type="entry name" value="ATPase domain of HSP90 chaperone/DNA topoisomerase II/histidine kinase"/>
    <property type="match status" value="1"/>
</dbReference>
<evidence type="ECO:0000313" key="15">
    <source>
        <dbReference type="Proteomes" id="UP000190037"/>
    </source>
</evidence>
<comment type="caution">
    <text evidence="14">The sequence shown here is derived from an EMBL/GenBank/DDBJ whole genome shotgun (WGS) entry which is preliminary data.</text>
</comment>
<dbReference type="InterPro" id="IPR036097">
    <property type="entry name" value="HisK_dim/P_sf"/>
</dbReference>
<feature type="transmembrane region" description="Helical" evidence="11">
    <location>
        <begin position="16"/>
        <end position="39"/>
    </location>
</feature>
<feature type="domain" description="Histidine kinase" evidence="12">
    <location>
        <begin position="422"/>
        <end position="634"/>
    </location>
</feature>
<comment type="subcellular location">
    <subcellularLocation>
        <location evidence="2">Cell membrane</location>
    </subcellularLocation>
</comment>
<keyword evidence="11" id="KW-0472">Membrane</keyword>
<keyword evidence="9" id="KW-0902">Two-component regulatory system</keyword>
<comment type="catalytic activity">
    <reaction evidence="1">
        <text>ATP + protein L-histidine = ADP + protein N-phospho-L-histidine.</text>
        <dbReference type="EC" id="2.7.13.3"/>
    </reaction>
</comment>
<dbReference type="AlphaFoldDB" id="A0A1T3P6B6"/>
<dbReference type="InterPro" id="IPR003661">
    <property type="entry name" value="HisK_dim/P_dom"/>
</dbReference>
<dbReference type="CDD" id="cd00082">
    <property type="entry name" value="HisKA"/>
    <property type="match status" value="1"/>
</dbReference>
<dbReference type="InterPro" id="IPR005467">
    <property type="entry name" value="His_kinase_dom"/>
</dbReference>
<name>A0A1T3P6B6_9ACTN</name>
<dbReference type="SMART" id="SM00388">
    <property type="entry name" value="HisKA"/>
    <property type="match status" value="1"/>
</dbReference>
<feature type="transmembrane region" description="Helical" evidence="11">
    <location>
        <begin position="342"/>
        <end position="362"/>
    </location>
</feature>
<evidence type="ECO:0000256" key="4">
    <source>
        <dbReference type="ARBA" id="ARBA00022553"/>
    </source>
</evidence>
<accession>A0A1T3P6B6</accession>
<evidence type="ECO:0000259" key="13">
    <source>
        <dbReference type="PROSITE" id="PS50885"/>
    </source>
</evidence>
<dbReference type="Gene3D" id="1.10.8.500">
    <property type="entry name" value="HAMP domain in histidine kinase"/>
    <property type="match status" value="1"/>
</dbReference>
<evidence type="ECO:0000256" key="7">
    <source>
        <dbReference type="ARBA" id="ARBA00022777"/>
    </source>
</evidence>
<evidence type="ECO:0000256" key="3">
    <source>
        <dbReference type="ARBA" id="ARBA00012438"/>
    </source>
</evidence>
<keyword evidence="6 11" id="KW-0812">Transmembrane</keyword>
<evidence type="ECO:0000313" key="14">
    <source>
        <dbReference type="EMBL" id="OPC84639.1"/>
    </source>
</evidence>
<keyword evidence="8 11" id="KW-1133">Transmembrane helix</keyword>
<dbReference type="InterPro" id="IPR003594">
    <property type="entry name" value="HATPase_dom"/>
</dbReference>
<dbReference type="PRINTS" id="PR00344">
    <property type="entry name" value="BCTRLSENSOR"/>
</dbReference>
<reference evidence="14 15" key="1">
    <citation type="submission" date="2017-03" db="EMBL/GenBank/DDBJ databases">
        <title>Draft genome sequence of Streptomyces scabrisporus NF3, endophyte isolated from Amphipterygium adstringens.</title>
        <authorList>
            <person name="Vazquez M."/>
            <person name="Ceapa C.D."/>
            <person name="Rodriguez Luna D."/>
            <person name="Sanchez Esquivel S."/>
        </authorList>
    </citation>
    <scope>NUCLEOTIDE SEQUENCE [LARGE SCALE GENOMIC DNA]</scope>
    <source>
        <strain evidence="14 15">NF3</strain>
    </source>
</reference>
<keyword evidence="15" id="KW-1185">Reference proteome</keyword>
<gene>
    <name evidence="14" type="ORF">B4N89_30265</name>
</gene>
<evidence type="ECO:0000256" key="8">
    <source>
        <dbReference type="ARBA" id="ARBA00022989"/>
    </source>
</evidence>
<dbReference type="CDD" id="cd06225">
    <property type="entry name" value="HAMP"/>
    <property type="match status" value="1"/>
</dbReference>
<dbReference type="InterPro" id="IPR004358">
    <property type="entry name" value="Sig_transdc_His_kin-like_C"/>
</dbReference>
<proteinExistence type="predicted"/>
<dbReference type="InterPro" id="IPR036890">
    <property type="entry name" value="HATPase_C_sf"/>
</dbReference>
<dbReference type="Pfam" id="PF00672">
    <property type="entry name" value="HAMP"/>
    <property type="match status" value="1"/>
</dbReference>
<keyword evidence="4" id="KW-0597">Phosphoprotein</keyword>
<dbReference type="PANTHER" id="PTHR43711">
    <property type="entry name" value="TWO-COMPONENT HISTIDINE KINASE"/>
    <property type="match status" value="1"/>
</dbReference>
<evidence type="ECO:0000256" key="9">
    <source>
        <dbReference type="ARBA" id="ARBA00023012"/>
    </source>
</evidence>
<feature type="region of interest" description="Disordered" evidence="10">
    <location>
        <begin position="97"/>
        <end position="117"/>
    </location>
</feature>
<evidence type="ECO:0000256" key="11">
    <source>
        <dbReference type="SAM" id="Phobius"/>
    </source>
</evidence>
<sequence length="634" mass="66627">MGSAPVARRVPLHRSLLVRLLASSILVAACAVAATAWLAAQTTEGAIRDGQSRVLADDTRIYRTLSTYAATHAQWAGVEPVLRALSRDTGRRIALSTREGAPIADSDAGPASPPPFARPSAVVDPLAVDAALVPTTGSDRIDPEAVGPFRLTDAERAQSRTDADLVVQCLAAADRTGEVGQRPNGRSTVTLTGGGGTPSGASVTEPAPAPATDSASRPRPSVATGPPGVRPGADDAAVGERCGLGRLNTPTATEQRALAELNALLAACLDRRRLPPLTLGPDLTWDHDAAPPGARDVAACVDTARREQLTPYVVPATLLFVGDHDGSTAPAFDLDRADTVRIAAVAALILLLTAAVTGLVAARLIRPLRALTDAAGRMRDGDDATRVDLAADHEIGRLAQAFNDMAEHRSRLEEQRKQMVGDVAHELRTPLSNIRGRLEAVEDGVAVPDRAWTASLLEEALLLQHVIDDLQDLAEADAGRLGLRLESVSSYDVAQQVVAAHLARATAAGVALVVRGEPGAVLRADPVRLRQMVGNLVSNAVRHTPAGGRVTVRVRDDGSAVVFEVADTGTGIARDDLPHVFDRFWRADKSRNRRTGGTGLGLAIVQRLTRAHDGEITAHSTLGEGSTFTIRLPR</sequence>
<protein>
    <recommendedName>
        <fullName evidence="3">histidine kinase</fullName>
        <ecNumber evidence="3">2.7.13.3</ecNumber>
    </recommendedName>
</protein>
<dbReference type="PROSITE" id="PS50109">
    <property type="entry name" value="HIS_KIN"/>
    <property type="match status" value="1"/>
</dbReference>
<feature type="domain" description="HAMP" evidence="13">
    <location>
        <begin position="362"/>
        <end position="414"/>
    </location>
</feature>
<dbReference type="SMART" id="SM00387">
    <property type="entry name" value="HATPase_c"/>
    <property type="match status" value="1"/>
</dbReference>
<dbReference type="EMBL" id="MWQN01000001">
    <property type="protein sequence ID" value="OPC84639.1"/>
    <property type="molecule type" value="Genomic_DNA"/>
</dbReference>
<dbReference type="PROSITE" id="PS50885">
    <property type="entry name" value="HAMP"/>
    <property type="match status" value="1"/>
</dbReference>
<dbReference type="Proteomes" id="UP000190037">
    <property type="component" value="Unassembled WGS sequence"/>
</dbReference>
<dbReference type="GO" id="GO:0005886">
    <property type="term" value="C:plasma membrane"/>
    <property type="evidence" value="ECO:0007669"/>
    <property type="project" value="UniProtKB-SubCell"/>
</dbReference>
<dbReference type="OrthoDB" id="9757990at2"/>
<evidence type="ECO:0000256" key="1">
    <source>
        <dbReference type="ARBA" id="ARBA00000085"/>
    </source>
</evidence>
<evidence type="ECO:0000256" key="2">
    <source>
        <dbReference type="ARBA" id="ARBA00004236"/>
    </source>
</evidence>
<evidence type="ECO:0000256" key="5">
    <source>
        <dbReference type="ARBA" id="ARBA00022679"/>
    </source>
</evidence>
<dbReference type="EC" id="2.7.13.3" evidence="3"/>
<dbReference type="InterPro" id="IPR050736">
    <property type="entry name" value="Sensor_HK_Regulatory"/>
</dbReference>
<dbReference type="CDD" id="cd16922">
    <property type="entry name" value="HATPase_EvgS-ArcB-TorS-like"/>
    <property type="match status" value="1"/>
</dbReference>
<keyword evidence="7 14" id="KW-0418">Kinase</keyword>
<feature type="region of interest" description="Disordered" evidence="10">
    <location>
        <begin position="177"/>
        <end position="237"/>
    </location>
</feature>
<evidence type="ECO:0000256" key="10">
    <source>
        <dbReference type="SAM" id="MobiDB-lite"/>
    </source>
</evidence>